<gene>
    <name evidence="2" type="ORF">V5R04_12715</name>
</gene>
<feature type="domain" description="DUF5926" evidence="1">
    <location>
        <begin position="13"/>
        <end position="275"/>
    </location>
</feature>
<dbReference type="InterPro" id="IPR045970">
    <property type="entry name" value="DUF5926"/>
</dbReference>
<reference evidence="2" key="1">
    <citation type="submission" date="2024-02" db="EMBL/GenBank/DDBJ databases">
        <title>Tomenella chthoni gen. nov. sp. nov., a member of the family Jonesiaceae isolated from bat guano.</title>
        <authorList>
            <person name="Miller S.L."/>
            <person name="King J."/>
            <person name="Sankaranarayanan K."/>
            <person name="Lawson P.A."/>
        </authorList>
    </citation>
    <scope>NUCLEOTIDE SEQUENCE</scope>
    <source>
        <strain evidence="2">BS-20</strain>
    </source>
</reference>
<sequence>MAKNTSAEFVLRPFEGMPAEADLVAMREVVPAATIAAKTTKEYGAKDFTFTTLLPESWPALHRADGHVLLALQTLAGSGDVSRDLAQNLLDAFDLEPGSPLTSRVLPGPGPRLQDIVDLTQPFEVVMHEGFDYWVDTTEEISAELRAALDDAGESIIDTKKLDGVDSAYWCRMGSKEFLRWAMPYEEEQIVDGIARLHAKRESSIAGSKFLGAFRSCGIAIPVWELPRGSEVEDIQAAVVEFWPGLKAAFENTEPLDANERRARAGIVSRQVTLR</sequence>
<organism evidence="2">
    <name type="scientific">Jonesiaceae bacterium BS-20</name>
    <dbReference type="NCBI Taxonomy" id="3120821"/>
    <lineage>
        <taxon>Bacteria</taxon>
        <taxon>Bacillati</taxon>
        <taxon>Actinomycetota</taxon>
        <taxon>Actinomycetes</taxon>
        <taxon>Micrococcales</taxon>
        <taxon>Jonesiaceae</taxon>
    </lineage>
</organism>
<dbReference type="Pfam" id="PF19348">
    <property type="entry name" value="DUF5926"/>
    <property type="match status" value="1"/>
</dbReference>
<name>A0AAU7DUW5_9MICO</name>
<evidence type="ECO:0000259" key="1">
    <source>
        <dbReference type="Pfam" id="PF19348"/>
    </source>
</evidence>
<accession>A0AAU7DUW5</accession>
<dbReference type="EMBL" id="CP146203">
    <property type="protein sequence ID" value="XBH21066.1"/>
    <property type="molecule type" value="Genomic_DNA"/>
</dbReference>
<proteinExistence type="predicted"/>
<evidence type="ECO:0000313" key="2">
    <source>
        <dbReference type="EMBL" id="XBH21066.1"/>
    </source>
</evidence>
<dbReference type="AlphaFoldDB" id="A0AAU7DUW5"/>
<protein>
    <submittedName>
        <fullName evidence="2">DUF5926 family protein</fullName>
    </submittedName>
</protein>